<evidence type="ECO:0000256" key="5">
    <source>
        <dbReference type="ARBA" id="ARBA00022840"/>
    </source>
</evidence>
<keyword evidence="5" id="KW-0067">ATP-binding</keyword>
<dbReference type="InterPro" id="IPR036621">
    <property type="entry name" value="Anticodon-bd_dom_sf"/>
</dbReference>
<keyword evidence="7" id="KW-0030">Aminoacyl-tRNA synthetase</keyword>
<evidence type="ECO:0000256" key="8">
    <source>
        <dbReference type="ARBA" id="ARBA00029731"/>
    </source>
</evidence>
<evidence type="ECO:0000313" key="12">
    <source>
        <dbReference type="Proteomes" id="UP000509704"/>
    </source>
</evidence>
<dbReference type="GO" id="GO:0004827">
    <property type="term" value="F:proline-tRNA ligase activity"/>
    <property type="evidence" value="ECO:0007669"/>
    <property type="project" value="UniProtKB-EC"/>
</dbReference>
<dbReference type="GO" id="GO:0005739">
    <property type="term" value="C:mitochondrion"/>
    <property type="evidence" value="ECO:0007669"/>
    <property type="project" value="TreeGrafter"/>
</dbReference>
<feature type="domain" description="Aminoacyl-transfer RNA synthetases class-II family profile" evidence="10">
    <location>
        <begin position="53"/>
        <end position="439"/>
    </location>
</feature>
<keyword evidence="4" id="KW-0547">Nucleotide-binding</keyword>
<dbReference type="GeneID" id="59235072"/>
<dbReference type="PANTHER" id="PTHR42753:SF2">
    <property type="entry name" value="PROLINE--TRNA LIGASE"/>
    <property type="match status" value="1"/>
</dbReference>
<protein>
    <recommendedName>
        <fullName evidence="2">proline--tRNA ligase</fullName>
        <ecNumber evidence="2">6.1.1.15</ecNumber>
    </recommendedName>
    <alternativeName>
        <fullName evidence="8">Prolyl-tRNA synthetase</fullName>
    </alternativeName>
</protein>
<dbReference type="InterPro" id="IPR045864">
    <property type="entry name" value="aa-tRNA-synth_II/BPL/LPL"/>
</dbReference>
<proteinExistence type="inferred from homology"/>
<dbReference type="EC" id="6.1.1.15" evidence="2"/>
<dbReference type="Gene3D" id="3.40.50.800">
    <property type="entry name" value="Anticodon-binding domain"/>
    <property type="match status" value="1"/>
</dbReference>
<dbReference type="SUPFAM" id="SSF55681">
    <property type="entry name" value="Class II aaRS and biotin synthetases"/>
    <property type="match status" value="1"/>
</dbReference>
<keyword evidence="6" id="KW-0648">Protein biosynthesis</keyword>
<organism evidence="11 12">
    <name type="scientific">Zygotorulaspora mrakii</name>
    <name type="common">Zygosaccharomyces mrakii</name>
    <dbReference type="NCBI Taxonomy" id="42260"/>
    <lineage>
        <taxon>Eukaryota</taxon>
        <taxon>Fungi</taxon>
        <taxon>Dikarya</taxon>
        <taxon>Ascomycota</taxon>
        <taxon>Saccharomycotina</taxon>
        <taxon>Saccharomycetes</taxon>
        <taxon>Saccharomycetales</taxon>
        <taxon>Saccharomycetaceae</taxon>
        <taxon>Zygotorulaspora</taxon>
    </lineage>
</organism>
<dbReference type="RefSeq" id="XP_037143139.1">
    <property type="nucleotide sequence ID" value="XM_037287244.1"/>
</dbReference>
<dbReference type="Proteomes" id="UP000509704">
    <property type="component" value="Chromosome 2"/>
</dbReference>
<evidence type="ECO:0000256" key="1">
    <source>
        <dbReference type="ARBA" id="ARBA00008226"/>
    </source>
</evidence>
<dbReference type="NCBIfam" id="TIGR00409">
    <property type="entry name" value="proS_fam_II"/>
    <property type="match status" value="1"/>
</dbReference>
<reference evidence="11 12" key="1">
    <citation type="submission" date="2020-07" db="EMBL/GenBank/DDBJ databases">
        <title>The yeast mating-type switching endonuclease HO is a domesticated member of an unorthodox homing genetic element family.</title>
        <authorList>
            <person name="Coughlan A.Y."/>
            <person name="Lombardi L."/>
            <person name="Braun-Galleani S."/>
            <person name="Martos A.R."/>
            <person name="Galeote V."/>
            <person name="Bigey F."/>
            <person name="Dequin S."/>
            <person name="Byrne K.P."/>
            <person name="Wolfe K.H."/>
        </authorList>
    </citation>
    <scope>NUCLEOTIDE SEQUENCE [LARGE SCALE GENOMIC DNA]</scope>
    <source>
        <strain evidence="11 12">NRRL Y-6702</strain>
    </source>
</reference>
<comment type="catalytic activity">
    <reaction evidence="9">
        <text>tRNA(Pro) + L-proline + ATP = L-prolyl-tRNA(Pro) + AMP + diphosphate</text>
        <dbReference type="Rhea" id="RHEA:14305"/>
        <dbReference type="Rhea" id="RHEA-COMP:9700"/>
        <dbReference type="Rhea" id="RHEA-COMP:9702"/>
        <dbReference type="ChEBI" id="CHEBI:30616"/>
        <dbReference type="ChEBI" id="CHEBI:33019"/>
        <dbReference type="ChEBI" id="CHEBI:60039"/>
        <dbReference type="ChEBI" id="CHEBI:78442"/>
        <dbReference type="ChEBI" id="CHEBI:78532"/>
        <dbReference type="ChEBI" id="CHEBI:456215"/>
        <dbReference type="EC" id="6.1.1.15"/>
    </reaction>
</comment>
<keyword evidence="12" id="KW-1185">Reference proteome</keyword>
<evidence type="ECO:0000256" key="6">
    <source>
        <dbReference type="ARBA" id="ARBA00022917"/>
    </source>
</evidence>
<name>A0A7H9AYN0_ZYGMR</name>
<dbReference type="AlphaFoldDB" id="A0A7H9AYN0"/>
<dbReference type="FunFam" id="3.30.930.10:FF:000156">
    <property type="entry name" value="YER087W-like protein"/>
    <property type="match status" value="1"/>
</dbReference>
<accession>A0A7H9AYN0</accession>
<evidence type="ECO:0000256" key="7">
    <source>
        <dbReference type="ARBA" id="ARBA00023146"/>
    </source>
</evidence>
<dbReference type="KEGG" id="zmk:HG535_0B04530"/>
<evidence type="ECO:0000256" key="9">
    <source>
        <dbReference type="ARBA" id="ARBA00047671"/>
    </source>
</evidence>
<sequence>MFKISIIRRSYHLFQPNALTKETLKSHPTHDLLQTLGFVRQSQSGLVQWLPLGLRSLRKVEDIIRYRMNTDGDALEVSLSSLSPKLLWEQTGRWSNKELFKLKDAKKAEHCLTATCEEDITSLMGNFITSHKDMPVLVYQISRKYRDELRPRGGLLRGREFLMKDAYSFVSSKEEAIKMFERVNDVYDKIFGDLRIPFVSAWADSGSIGGDLSKEYHYMHESGEDTLLKCSNCGAISNVEKAESYPIKEGEYFGDVSVKYSLSADRKTLLCFYYPRNRELNWNLALEAVDHDMDSVFNMKRNEEILQIFKQENEDIMLTRVLRIMDCRLNSRSNFPDFPLNQYLKNNFGQIDDVSIVQAQENEICGSCHEGHLSGMKTIEVGHTFYLGTKYSEPLHATFVGKDNQRGIPIEMGCYGIGVSRLIGAIGELTRDDNGFKWPTSVAPYLLSLCISPHMKNEQEIISLLQCQFKGTNLSGEIMHSFSKKLGLGARIRLSHAIGIPLCLIVGPKNWPLVEIELRGALIGTDWEKEFLDLKEKYRWEIVKSTSGYVEKHIVPVEYAKDVVKILLKYLS</sequence>
<dbReference type="InterPro" id="IPR006195">
    <property type="entry name" value="aa-tRNA-synth_II"/>
</dbReference>
<evidence type="ECO:0000256" key="3">
    <source>
        <dbReference type="ARBA" id="ARBA00022598"/>
    </source>
</evidence>
<keyword evidence="3" id="KW-0436">Ligase</keyword>
<dbReference type="PANTHER" id="PTHR42753">
    <property type="entry name" value="MITOCHONDRIAL RIBOSOME PROTEIN L39/PROLYL-TRNA LIGASE FAMILY MEMBER"/>
    <property type="match status" value="1"/>
</dbReference>
<dbReference type="InterPro" id="IPR004500">
    <property type="entry name" value="Pro-tRNA-synth_IIa_bac-type"/>
</dbReference>
<comment type="similarity">
    <text evidence="1">Belongs to the class-II aminoacyl-tRNA synthetase family.</text>
</comment>
<dbReference type="Pfam" id="PF00587">
    <property type="entry name" value="tRNA-synt_2b"/>
    <property type="match status" value="1"/>
</dbReference>
<dbReference type="PROSITE" id="PS50862">
    <property type="entry name" value="AA_TRNA_LIGASE_II"/>
    <property type="match status" value="1"/>
</dbReference>
<dbReference type="Gene3D" id="3.30.930.10">
    <property type="entry name" value="Bira Bifunctional Protein, Domain 2"/>
    <property type="match status" value="2"/>
</dbReference>
<evidence type="ECO:0000313" key="11">
    <source>
        <dbReference type="EMBL" id="QLG71411.1"/>
    </source>
</evidence>
<gene>
    <name evidence="11" type="ORF">HG535_0B04530</name>
</gene>
<dbReference type="InterPro" id="IPR050062">
    <property type="entry name" value="Pro-tRNA_synthetase"/>
</dbReference>
<dbReference type="EMBL" id="CP058605">
    <property type="protein sequence ID" value="QLG71411.1"/>
    <property type="molecule type" value="Genomic_DNA"/>
</dbReference>
<evidence type="ECO:0000256" key="4">
    <source>
        <dbReference type="ARBA" id="ARBA00022741"/>
    </source>
</evidence>
<dbReference type="InterPro" id="IPR002314">
    <property type="entry name" value="aa-tRNA-synt_IIb"/>
</dbReference>
<dbReference type="OrthoDB" id="10267474at2759"/>
<dbReference type="GO" id="GO:0006433">
    <property type="term" value="P:prolyl-tRNA aminoacylation"/>
    <property type="evidence" value="ECO:0007669"/>
    <property type="project" value="InterPro"/>
</dbReference>
<dbReference type="InterPro" id="IPR002316">
    <property type="entry name" value="Pro-tRNA-ligase_IIa"/>
</dbReference>
<dbReference type="GO" id="GO:0005524">
    <property type="term" value="F:ATP binding"/>
    <property type="evidence" value="ECO:0007669"/>
    <property type="project" value="UniProtKB-KW"/>
</dbReference>
<evidence type="ECO:0000256" key="2">
    <source>
        <dbReference type="ARBA" id="ARBA00012831"/>
    </source>
</evidence>
<dbReference type="SUPFAM" id="SSF52954">
    <property type="entry name" value="Class II aaRS ABD-related"/>
    <property type="match status" value="1"/>
</dbReference>
<dbReference type="PRINTS" id="PR01046">
    <property type="entry name" value="TRNASYNTHPRO"/>
</dbReference>
<evidence type="ECO:0000259" key="10">
    <source>
        <dbReference type="PROSITE" id="PS50862"/>
    </source>
</evidence>